<organism evidence="2 3">
    <name type="scientific">Exercitatus varius</name>
    <dbReference type="NCBI Taxonomy" id="67857"/>
    <lineage>
        <taxon>Bacteria</taxon>
        <taxon>Pseudomonadati</taxon>
        <taxon>Pseudomonadota</taxon>
        <taxon>Gammaproteobacteria</taxon>
        <taxon>Pasteurellales</taxon>
        <taxon>Pasteurellaceae</taxon>
        <taxon>Exercitatus</taxon>
    </lineage>
</organism>
<dbReference type="GO" id="GO:0005829">
    <property type="term" value="C:cytosol"/>
    <property type="evidence" value="ECO:0007669"/>
    <property type="project" value="TreeGrafter"/>
</dbReference>
<dbReference type="AlphaFoldDB" id="A0AAW6QF60"/>
<sequence length="153" mass="17526">MIFGHISNVNPEPYPQAIRFALDYLAKTNFDVMAPGRYPLKGDKIYVQVLDLETTPKAKNFPEIHRTFIDVQYLHSGTEIMGVSTDLGNNEIATEYNPERDILYYADAENEQELHCRPGNFAVFFPEDVHRTAIYNGTEKIRKIVVKIAMSEI</sequence>
<keyword evidence="4" id="KW-1185">Reference proteome</keyword>
<dbReference type="NCBIfam" id="TIGR00022">
    <property type="entry name" value="YhcH/YjgK/YiaL family protein"/>
    <property type="match status" value="1"/>
</dbReference>
<dbReference type="InterPro" id="IPR004375">
    <property type="entry name" value="NanQ/TabA/YiaL"/>
</dbReference>
<evidence type="ECO:0000313" key="2">
    <source>
        <dbReference type="EMBL" id="MDG2950825.1"/>
    </source>
</evidence>
<dbReference type="Proteomes" id="UP001214976">
    <property type="component" value="Unassembled WGS sequence"/>
</dbReference>
<evidence type="ECO:0000313" key="3">
    <source>
        <dbReference type="Proteomes" id="UP001214976"/>
    </source>
</evidence>
<gene>
    <name evidence="2" type="ORF">P7M15_09945</name>
    <name evidence="1" type="ORF">P7M32_09975</name>
</gene>
<dbReference type="InterPro" id="IPR037012">
    <property type="entry name" value="NanQ/TabA/YiaL_sf"/>
</dbReference>
<name>A0AAW6QF60_9PAST</name>
<dbReference type="Gene3D" id="2.60.120.370">
    <property type="entry name" value="YhcH/YjgK/YiaL"/>
    <property type="match status" value="1"/>
</dbReference>
<evidence type="ECO:0000313" key="4">
    <source>
        <dbReference type="Proteomes" id="UP001216057"/>
    </source>
</evidence>
<dbReference type="PANTHER" id="PTHR34986">
    <property type="entry name" value="EVOLVED BETA-GALACTOSIDASE SUBUNIT BETA"/>
    <property type="match status" value="1"/>
</dbReference>
<dbReference type="RefSeq" id="WP_317477758.1">
    <property type="nucleotide sequence ID" value="NZ_JARQTW010000017.1"/>
</dbReference>
<dbReference type="PANTHER" id="PTHR34986:SF1">
    <property type="entry name" value="PROTEIN YIAL"/>
    <property type="match status" value="1"/>
</dbReference>
<dbReference type="EMBL" id="JARQTX010000012">
    <property type="protein sequence ID" value="MDG2946745.1"/>
    <property type="molecule type" value="Genomic_DNA"/>
</dbReference>
<accession>A0AAW6QF60</accession>
<dbReference type="EMBL" id="JARQTW010000017">
    <property type="protein sequence ID" value="MDG2950825.1"/>
    <property type="molecule type" value="Genomic_DNA"/>
</dbReference>
<comment type="caution">
    <text evidence="2">The sequence shown here is derived from an EMBL/GenBank/DDBJ whole genome shotgun (WGS) entry which is preliminary data.</text>
</comment>
<protein>
    <submittedName>
        <fullName evidence="2">YhcH/YjgK/YiaL family protein</fullName>
    </submittedName>
</protein>
<dbReference type="SUPFAM" id="SSF51197">
    <property type="entry name" value="Clavaminate synthase-like"/>
    <property type="match status" value="1"/>
</dbReference>
<evidence type="ECO:0000313" key="1">
    <source>
        <dbReference type="EMBL" id="MDG2946745.1"/>
    </source>
</evidence>
<dbReference type="Proteomes" id="UP001216057">
    <property type="component" value="Unassembled WGS sequence"/>
</dbReference>
<dbReference type="Pfam" id="PF04074">
    <property type="entry name" value="DUF386"/>
    <property type="match status" value="1"/>
</dbReference>
<proteinExistence type="predicted"/>
<reference evidence="2 4" key="1">
    <citation type="submission" date="2023-03" db="EMBL/GenBank/DDBJ databases">
        <title>Classification of Bisgaard taxon 6 and taxon 10 as Exercitatus varius gen. nov., spec. nov.</title>
        <authorList>
            <person name="Christensen H."/>
        </authorList>
    </citation>
    <scope>NUCLEOTIDE SEQUENCE</scope>
    <source>
        <strain evidence="1 4">23350_01</strain>
        <strain evidence="2">86116</strain>
    </source>
</reference>